<feature type="signal peptide" evidence="1">
    <location>
        <begin position="1"/>
        <end position="18"/>
    </location>
</feature>
<keyword evidence="1" id="KW-0732">Signal</keyword>
<dbReference type="EMBL" id="JANRMI010000002">
    <property type="protein sequence ID" value="MDG0816247.1"/>
    <property type="molecule type" value="Genomic_DNA"/>
</dbReference>
<evidence type="ECO:0008006" key="4">
    <source>
        <dbReference type="Google" id="ProtNLM"/>
    </source>
</evidence>
<dbReference type="Proteomes" id="UP001152321">
    <property type="component" value="Unassembled WGS sequence"/>
</dbReference>
<sequence length="156" mass="17698">MRHFLFLAILALSSQSHALMNIDQCVDSNQYNVIYQSNFQIMQAGEGRIINGAPVILVNPQLMQNNSPGVNQFILAHECAHHRLGHIVSLTFNNYYPPTFEFDADCLAIKEMRNQNLLNQQIVSQIYQMIGGLMEDASHPAGPRRVQYIQQCLNQP</sequence>
<gene>
    <name evidence="2" type="ORF">NWE73_07720</name>
</gene>
<dbReference type="RefSeq" id="WP_277577724.1">
    <property type="nucleotide sequence ID" value="NZ_JANRMI010000002.1"/>
</dbReference>
<comment type="caution">
    <text evidence="2">The sequence shown here is derived from an EMBL/GenBank/DDBJ whole genome shotgun (WGS) entry which is preliminary data.</text>
</comment>
<accession>A0ABT6DHA5</accession>
<protein>
    <recommendedName>
        <fullName evidence="4">Peptidase M48 domain-containing protein</fullName>
    </recommendedName>
</protein>
<keyword evidence="3" id="KW-1185">Reference proteome</keyword>
<evidence type="ECO:0000256" key="1">
    <source>
        <dbReference type="SAM" id="SignalP"/>
    </source>
</evidence>
<evidence type="ECO:0000313" key="3">
    <source>
        <dbReference type="Proteomes" id="UP001152321"/>
    </source>
</evidence>
<name>A0ABT6DHA5_9BACT</name>
<proteinExistence type="predicted"/>
<feature type="chain" id="PRO_5045330818" description="Peptidase M48 domain-containing protein" evidence="1">
    <location>
        <begin position="19"/>
        <end position="156"/>
    </location>
</feature>
<reference evidence="2" key="1">
    <citation type="submission" date="2022-08" db="EMBL/GenBank/DDBJ databases">
        <title>Novel Bdellovibrio Species Isolated from Svalbard: Designation Bdellovibrio svalbardensis.</title>
        <authorList>
            <person name="Mitchell R.J."/>
            <person name="Choi S.Y."/>
        </authorList>
    </citation>
    <scope>NUCLEOTIDE SEQUENCE</scope>
    <source>
        <strain evidence="2">PAP01</strain>
    </source>
</reference>
<evidence type="ECO:0000313" key="2">
    <source>
        <dbReference type="EMBL" id="MDG0816247.1"/>
    </source>
</evidence>
<organism evidence="2 3">
    <name type="scientific">Bdellovibrio svalbardensis</name>
    <dbReference type="NCBI Taxonomy" id="2972972"/>
    <lineage>
        <taxon>Bacteria</taxon>
        <taxon>Pseudomonadati</taxon>
        <taxon>Bdellovibrionota</taxon>
        <taxon>Bdellovibrionia</taxon>
        <taxon>Bdellovibrionales</taxon>
        <taxon>Pseudobdellovibrionaceae</taxon>
        <taxon>Bdellovibrio</taxon>
    </lineage>
</organism>